<evidence type="ECO:0000256" key="12">
    <source>
        <dbReference type="ARBA" id="ARBA00023136"/>
    </source>
</evidence>
<feature type="transmembrane region" description="Helical" evidence="13">
    <location>
        <begin position="172"/>
        <end position="205"/>
    </location>
</feature>
<dbReference type="EMBL" id="VSSQ01016793">
    <property type="protein sequence ID" value="MPM58496.1"/>
    <property type="molecule type" value="Genomic_DNA"/>
</dbReference>
<evidence type="ECO:0000256" key="9">
    <source>
        <dbReference type="ARBA" id="ARBA00022833"/>
    </source>
</evidence>
<dbReference type="InterPro" id="IPR052348">
    <property type="entry name" value="Metallopeptidase_M50B"/>
</dbReference>
<feature type="transmembrane region" description="Helical" evidence="13">
    <location>
        <begin position="12"/>
        <end position="29"/>
    </location>
</feature>
<keyword evidence="8" id="KW-0378">Hydrolase</keyword>
<comment type="similarity">
    <text evidence="3">Belongs to the peptidase M50B family.</text>
</comment>
<evidence type="ECO:0000256" key="8">
    <source>
        <dbReference type="ARBA" id="ARBA00022801"/>
    </source>
</evidence>
<evidence type="ECO:0000256" key="13">
    <source>
        <dbReference type="SAM" id="Phobius"/>
    </source>
</evidence>
<feature type="transmembrane region" description="Helical" evidence="13">
    <location>
        <begin position="49"/>
        <end position="68"/>
    </location>
</feature>
<evidence type="ECO:0000256" key="11">
    <source>
        <dbReference type="ARBA" id="ARBA00023049"/>
    </source>
</evidence>
<keyword evidence="11" id="KW-0482">Metalloprotease</keyword>
<keyword evidence="9" id="KW-0862">Zinc</keyword>
<dbReference type="Pfam" id="PF02163">
    <property type="entry name" value="Peptidase_M50"/>
    <property type="match status" value="1"/>
</dbReference>
<evidence type="ECO:0000256" key="5">
    <source>
        <dbReference type="ARBA" id="ARBA00022670"/>
    </source>
</evidence>
<dbReference type="GO" id="GO:0006508">
    <property type="term" value="P:proteolysis"/>
    <property type="evidence" value="ECO:0007669"/>
    <property type="project" value="UniProtKB-KW"/>
</dbReference>
<keyword evidence="7" id="KW-0479">Metal-binding</keyword>
<evidence type="ECO:0000256" key="2">
    <source>
        <dbReference type="ARBA" id="ARBA00004651"/>
    </source>
</evidence>
<evidence type="ECO:0000313" key="15">
    <source>
        <dbReference type="EMBL" id="MPM58496.1"/>
    </source>
</evidence>
<dbReference type="CDD" id="cd06158">
    <property type="entry name" value="S2P-M50_like_1"/>
    <property type="match status" value="1"/>
</dbReference>
<organism evidence="15">
    <name type="scientific">bioreactor metagenome</name>
    <dbReference type="NCBI Taxonomy" id="1076179"/>
    <lineage>
        <taxon>unclassified sequences</taxon>
        <taxon>metagenomes</taxon>
        <taxon>ecological metagenomes</taxon>
    </lineage>
</organism>
<proteinExistence type="inferred from homology"/>
<evidence type="ECO:0000256" key="1">
    <source>
        <dbReference type="ARBA" id="ARBA00001947"/>
    </source>
</evidence>
<reference evidence="15" key="1">
    <citation type="submission" date="2019-08" db="EMBL/GenBank/DDBJ databases">
        <authorList>
            <person name="Kucharzyk K."/>
            <person name="Murdoch R.W."/>
            <person name="Higgins S."/>
            <person name="Loffler F."/>
        </authorList>
    </citation>
    <scope>NUCLEOTIDE SEQUENCE</scope>
</reference>
<feature type="transmembrane region" description="Helical" evidence="13">
    <location>
        <begin position="88"/>
        <end position="110"/>
    </location>
</feature>
<feature type="transmembrane region" description="Helical" evidence="13">
    <location>
        <begin position="130"/>
        <end position="152"/>
    </location>
</feature>
<evidence type="ECO:0000256" key="10">
    <source>
        <dbReference type="ARBA" id="ARBA00022989"/>
    </source>
</evidence>
<keyword evidence="5" id="KW-0645">Protease</keyword>
<dbReference type="InterPro" id="IPR044537">
    <property type="entry name" value="Rip2-like"/>
</dbReference>
<keyword evidence="4" id="KW-1003">Cell membrane</keyword>
<sequence length="206" mass="22629">MLGMDGELLYRIPALLIALTVHEYAHALVADSMGDPTPKAMGRLTLNPLAHLDILGLLMLVVVGFGWAKPVGINPSYFRNQKNGLIKVSFAGPGANFFLAFLASFLIAAMSKVGILTEGVYSFLLWTQLYNVWFAFFNLIPIPPLDGSKILISLLPARQAYEYLKIEPYSMYILIALLLTGAVGFILRPFAAAFLNVVSFLLSLIF</sequence>
<name>A0A645B0C8_9ZZZZ</name>
<dbReference type="AlphaFoldDB" id="A0A645B0C8"/>
<keyword evidence="12 13" id="KW-0472">Membrane</keyword>
<dbReference type="InterPro" id="IPR008915">
    <property type="entry name" value="Peptidase_M50"/>
</dbReference>
<dbReference type="PANTHER" id="PTHR35864">
    <property type="entry name" value="ZINC METALLOPROTEASE MJ0611-RELATED"/>
    <property type="match status" value="1"/>
</dbReference>
<dbReference type="GO" id="GO:0008237">
    <property type="term" value="F:metallopeptidase activity"/>
    <property type="evidence" value="ECO:0007669"/>
    <property type="project" value="UniProtKB-KW"/>
</dbReference>
<dbReference type="GO" id="GO:0005886">
    <property type="term" value="C:plasma membrane"/>
    <property type="evidence" value="ECO:0007669"/>
    <property type="project" value="UniProtKB-SubCell"/>
</dbReference>
<comment type="subcellular location">
    <subcellularLocation>
        <location evidence="2">Cell membrane</location>
        <topology evidence="2">Multi-pass membrane protein</topology>
    </subcellularLocation>
</comment>
<gene>
    <name evidence="15" type="ORF">SDC9_105327</name>
</gene>
<evidence type="ECO:0000256" key="4">
    <source>
        <dbReference type="ARBA" id="ARBA00022475"/>
    </source>
</evidence>
<keyword evidence="6 13" id="KW-0812">Transmembrane</keyword>
<evidence type="ECO:0000256" key="3">
    <source>
        <dbReference type="ARBA" id="ARBA00007931"/>
    </source>
</evidence>
<accession>A0A645B0C8</accession>
<dbReference type="GO" id="GO:0046872">
    <property type="term" value="F:metal ion binding"/>
    <property type="evidence" value="ECO:0007669"/>
    <property type="project" value="UniProtKB-KW"/>
</dbReference>
<keyword evidence="10 13" id="KW-1133">Transmembrane helix</keyword>
<feature type="domain" description="Peptidase M50" evidence="14">
    <location>
        <begin position="116"/>
        <end position="179"/>
    </location>
</feature>
<evidence type="ECO:0000256" key="7">
    <source>
        <dbReference type="ARBA" id="ARBA00022723"/>
    </source>
</evidence>
<protein>
    <recommendedName>
        <fullName evidence="14">Peptidase M50 domain-containing protein</fullName>
    </recommendedName>
</protein>
<comment type="cofactor">
    <cofactor evidence="1">
        <name>Zn(2+)</name>
        <dbReference type="ChEBI" id="CHEBI:29105"/>
    </cofactor>
</comment>
<comment type="caution">
    <text evidence="15">The sequence shown here is derived from an EMBL/GenBank/DDBJ whole genome shotgun (WGS) entry which is preliminary data.</text>
</comment>
<dbReference type="PANTHER" id="PTHR35864:SF1">
    <property type="entry name" value="ZINC METALLOPROTEASE YWHC-RELATED"/>
    <property type="match status" value="1"/>
</dbReference>
<evidence type="ECO:0000256" key="6">
    <source>
        <dbReference type="ARBA" id="ARBA00022692"/>
    </source>
</evidence>
<evidence type="ECO:0000259" key="14">
    <source>
        <dbReference type="Pfam" id="PF02163"/>
    </source>
</evidence>